<evidence type="ECO:0000313" key="14">
    <source>
        <dbReference type="Proteomes" id="UP000694941"/>
    </source>
</evidence>
<keyword evidence="6" id="KW-0862">Zinc</keyword>
<dbReference type="InterPro" id="IPR013083">
    <property type="entry name" value="Znf_RING/FYVE/PHD"/>
</dbReference>
<evidence type="ECO:0000256" key="2">
    <source>
        <dbReference type="ARBA" id="ARBA00010539"/>
    </source>
</evidence>
<keyword evidence="8" id="KW-0804">Transcription</keyword>
<feature type="region of interest" description="Disordered" evidence="11">
    <location>
        <begin position="234"/>
        <end position="273"/>
    </location>
</feature>
<keyword evidence="9" id="KW-0539">Nucleus</keyword>
<dbReference type="PROSITE" id="PS00028">
    <property type="entry name" value="ZINC_FINGER_C2H2_1"/>
    <property type="match status" value="1"/>
</dbReference>
<dbReference type="Pfam" id="PF14051">
    <property type="entry name" value="DPF1-3_N"/>
    <property type="match status" value="1"/>
</dbReference>
<dbReference type="PANTHER" id="PTHR45888:SF5">
    <property type="entry name" value="D4, ISOFORM A"/>
    <property type="match status" value="1"/>
</dbReference>
<dbReference type="GeneID" id="106461931"/>
<dbReference type="InterPro" id="IPR019787">
    <property type="entry name" value="Znf_PHD-finger"/>
</dbReference>
<keyword evidence="7" id="KW-0805">Transcription regulation</keyword>
<protein>
    <submittedName>
        <fullName evidence="15">Zinc finger protein ubi-d4 B-like isoform X2</fullName>
    </submittedName>
</protein>
<feature type="compositionally biased region" description="Acidic residues" evidence="11">
    <location>
        <begin position="175"/>
        <end position="184"/>
    </location>
</feature>
<evidence type="ECO:0000256" key="4">
    <source>
        <dbReference type="ARBA" id="ARBA00022737"/>
    </source>
</evidence>
<dbReference type="InterPro" id="IPR013087">
    <property type="entry name" value="Znf_C2H2_type"/>
</dbReference>
<keyword evidence="3" id="KW-0479">Metal-binding</keyword>
<dbReference type="PROSITE" id="PS50016">
    <property type="entry name" value="ZF_PHD_2"/>
    <property type="match status" value="2"/>
</dbReference>
<dbReference type="Proteomes" id="UP000694941">
    <property type="component" value="Unplaced"/>
</dbReference>
<evidence type="ECO:0000256" key="10">
    <source>
        <dbReference type="PROSITE-ProRule" id="PRU00042"/>
    </source>
</evidence>
<dbReference type="InterPro" id="IPR025750">
    <property type="entry name" value="DPF1-3_N"/>
</dbReference>
<keyword evidence="4" id="KW-0677">Repeat</keyword>
<dbReference type="SMART" id="SM00249">
    <property type="entry name" value="PHD"/>
    <property type="match status" value="2"/>
</dbReference>
<keyword evidence="5 10" id="KW-0863">Zinc-finger</keyword>
<feature type="region of interest" description="Disordered" evidence="11">
    <location>
        <begin position="166"/>
        <end position="202"/>
    </location>
</feature>
<dbReference type="Gene3D" id="3.30.40.10">
    <property type="entry name" value="Zinc/RING finger domain, C3HC4 (zinc finger)"/>
    <property type="match status" value="1"/>
</dbReference>
<evidence type="ECO:0000256" key="11">
    <source>
        <dbReference type="SAM" id="MobiDB-lite"/>
    </source>
</evidence>
<evidence type="ECO:0000313" key="15">
    <source>
        <dbReference type="RefSeq" id="XP_022244741.1"/>
    </source>
</evidence>
<feature type="domain" description="PHD-type" evidence="12">
    <location>
        <begin position="364"/>
        <end position="414"/>
    </location>
</feature>
<gene>
    <name evidence="15" type="primary">LOC106461931</name>
</gene>
<dbReference type="CDD" id="cd15530">
    <property type="entry name" value="PHD2_d4"/>
    <property type="match status" value="1"/>
</dbReference>
<dbReference type="RefSeq" id="XP_022244741.1">
    <property type="nucleotide sequence ID" value="XM_022389033.1"/>
</dbReference>
<evidence type="ECO:0000256" key="9">
    <source>
        <dbReference type="ARBA" id="ARBA00023242"/>
    </source>
</evidence>
<sequence length="423" mass="48345">MLTITLLRMEEGTSMKFNAGAVKRLERILNDSSYREAVENSANYNSHLCIERKTRLPFLDAQTGVAQSDSNLWMPKWQRMPGQNVGQLYTYPARRWKKKRWQYLMNDRYLTRRIREKDVTDGDMCQISVVENAMFGLEDGGENNIEKLTEDSKDLWFREFEDLSEFPDLGGHDDPESDVEDYEETYTRKKKRKVQSTRGRKRGERIEYTDAEKPYSCEICGARYKSRPGLSYHYSHSHNNNSDNAEEEANSIPPKVSTMSSSSSSAGTQSDDPLAGLRKFQDSFLSFLSSPSNAQKNISDKPLASPSPYCDFCVGDSSENKKTRLAEELVSCADCGRSAHPTCLQFTPIMTAAVKNYRWQCIECKSCGLCGTSDNDDQLLFCDDCDRGYHMYCLNPPLLNPPQGSWSCHLCTEEFHGRRKQME</sequence>
<feature type="domain" description="C2H2-type" evidence="13">
    <location>
        <begin position="215"/>
        <end position="243"/>
    </location>
</feature>
<evidence type="ECO:0000259" key="13">
    <source>
        <dbReference type="PROSITE" id="PS50157"/>
    </source>
</evidence>
<dbReference type="Pfam" id="PF00628">
    <property type="entry name" value="PHD"/>
    <property type="match status" value="2"/>
</dbReference>
<reference evidence="15" key="1">
    <citation type="submission" date="2025-08" db="UniProtKB">
        <authorList>
            <consortium name="RefSeq"/>
        </authorList>
    </citation>
    <scope>IDENTIFICATION</scope>
    <source>
        <tissue evidence="15">Muscle</tissue>
    </source>
</reference>
<feature type="domain" description="PHD-type" evidence="12">
    <location>
        <begin position="307"/>
        <end position="367"/>
    </location>
</feature>
<evidence type="ECO:0000259" key="12">
    <source>
        <dbReference type="PROSITE" id="PS50016"/>
    </source>
</evidence>
<feature type="compositionally biased region" description="Basic residues" evidence="11">
    <location>
        <begin position="188"/>
        <end position="202"/>
    </location>
</feature>
<accession>A0ABM1SM85</accession>
<dbReference type="CDD" id="cd15619">
    <property type="entry name" value="PHD1_d4"/>
    <property type="match status" value="1"/>
</dbReference>
<dbReference type="InterPro" id="IPR036236">
    <property type="entry name" value="Znf_C2H2_sf"/>
</dbReference>
<dbReference type="Gene3D" id="3.30.160.60">
    <property type="entry name" value="Classic Zinc Finger"/>
    <property type="match status" value="1"/>
</dbReference>
<dbReference type="PROSITE" id="PS50157">
    <property type="entry name" value="ZINC_FINGER_C2H2_2"/>
    <property type="match status" value="1"/>
</dbReference>
<dbReference type="InterPro" id="IPR001965">
    <property type="entry name" value="Znf_PHD"/>
</dbReference>
<evidence type="ECO:0000256" key="7">
    <source>
        <dbReference type="ARBA" id="ARBA00023015"/>
    </source>
</evidence>
<comment type="similarity">
    <text evidence="2">Belongs to the requiem/DPF family.</text>
</comment>
<proteinExistence type="inferred from homology"/>
<feature type="compositionally biased region" description="Low complexity" evidence="11">
    <location>
        <begin position="234"/>
        <end position="243"/>
    </location>
</feature>
<name>A0ABM1SM85_LIMPO</name>
<keyword evidence="14" id="KW-1185">Reference proteome</keyword>
<evidence type="ECO:0000256" key="1">
    <source>
        <dbReference type="ARBA" id="ARBA00004123"/>
    </source>
</evidence>
<evidence type="ECO:0000256" key="6">
    <source>
        <dbReference type="ARBA" id="ARBA00022833"/>
    </source>
</evidence>
<evidence type="ECO:0000256" key="3">
    <source>
        <dbReference type="ARBA" id="ARBA00022723"/>
    </source>
</evidence>
<organism evidence="14 15">
    <name type="scientific">Limulus polyphemus</name>
    <name type="common">Atlantic horseshoe crab</name>
    <dbReference type="NCBI Taxonomy" id="6850"/>
    <lineage>
        <taxon>Eukaryota</taxon>
        <taxon>Metazoa</taxon>
        <taxon>Ecdysozoa</taxon>
        <taxon>Arthropoda</taxon>
        <taxon>Chelicerata</taxon>
        <taxon>Merostomata</taxon>
        <taxon>Xiphosura</taxon>
        <taxon>Limulidae</taxon>
        <taxon>Limulus</taxon>
    </lineage>
</organism>
<evidence type="ECO:0000256" key="8">
    <source>
        <dbReference type="ARBA" id="ARBA00023163"/>
    </source>
</evidence>
<dbReference type="InterPro" id="IPR011011">
    <property type="entry name" value="Znf_FYVE_PHD"/>
</dbReference>
<evidence type="ECO:0000256" key="5">
    <source>
        <dbReference type="ARBA" id="ARBA00022771"/>
    </source>
</evidence>
<dbReference type="SUPFAM" id="SSF57903">
    <property type="entry name" value="FYVE/PHD zinc finger"/>
    <property type="match status" value="2"/>
</dbReference>
<comment type="subcellular location">
    <subcellularLocation>
        <location evidence="1">Nucleus</location>
    </subcellularLocation>
</comment>
<dbReference type="PANTHER" id="PTHR45888">
    <property type="entry name" value="HL01030P-RELATED"/>
    <property type="match status" value="1"/>
</dbReference>
<dbReference type="SUPFAM" id="SSF57667">
    <property type="entry name" value="beta-beta-alpha zinc fingers"/>
    <property type="match status" value="1"/>
</dbReference>